<organism evidence="2 3">
    <name type="scientific">Trypanosoma brucei gambiense (strain MHOM/CI/86/DAL972)</name>
    <dbReference type="NCBI Taxonomy" id="679716"/>
    <lineage>
        <taxon>Eukaryota</taxon>
        <taxon>Discoba</taxon>
        <taxon>Euglenozoa</taxon>
        <taxon>Kinetoplastea</taxon>
        <taxon>Metakinetoplastina</taxon>
        <taxon>Trypanosomatida</taxon>
        <taxon>Trypanosomatidae</taxon>
        <taxon>Trypanosoma</taxon>
    </lineage>
</organism>
<protein>
    <submittedName>
        <fullName evidence="2">Uncharacterized protein</fullName>
    </submittedName>
</protein>
<sequence length="122" mass="14349">MSLTLFSFTVAQFCCFFLYSLTNFPSFFLFPCSHVFRFVLFFFTSFVACVLFFFRLLQVLYFLLSLLPFARSHMSAAKIPSPLLHSGLTFSCHPFHCLFDVSPHTHTCYRSAFHLFIYYKNI</sequence>
<keyword evidence="1" id="KW-0472">Membrane</keyword>
<proteinExistence type="predicted"/>
<evidence type="ECO:0000313" key="2">
    <source>
        <dbReference type="EMBL" id="CBH08917.1"/>
    </source>
</evidence>
<dbReference type="GeneID" id="23858148"/>
<gene>
    <name evidence="2" type="ORF">TbgDal_I1060</name>
</gene>
<dbReference type="Proteomes" id="UP000002316">
    <property type="component" value="Chromosome 1"/>
</dbReference>
<dbReference type="AlphaFoldDB" id="C9ZIC5"/>
<accession>C9ZIC5</accession>
<keyword evidence="1" id="KW-1133">Transmembrane helix</keyword>
<dbReference type="KEGG" id="tbg:TbgDal_I1060"/>
<name>C9ZIC5_TRYB9</name>
<feature type="transmembrane region" description="Helical" evidence="1">
    <location>
        <begin position="38"/>
        <end position="64"/>
    </location>
</feature>
<evidence type="ECO:0000256" key="1">
    <source>
        <dbReference type="SAM" id="Phobius"/>
    </source>
</evidence>
<keyword evidence="1" id="KW-0812">Transmembrane</keyword>
<reference evidence="3" key="1">
    <citation type="journal article" date="2010" name="PLoS Negl. Trop. Dis.">
        <title>The genome sequence of Trypanosoma brucei gambiense, causative agent of chronic human african trypanosomiasis.</title>
        <authorList>
            <person name="Jackson A.P."/>
            <person name="Sanders M."/>
            <person name="Berry A."/>
            <person name="McQuillan J."/>
            <person name="Aslett M.A."/>
            <person name="Quail M.A."/>
            <person name="Chukualim B."/>
            <person name="Capewell P."/>
            <person name="MacLeod A."/>
            <person name="Melville S.E."/>
            <person name="Gibson W."/>
            <person name="Barry J.D."/>
            <person name="Berriman M."/>
            <person name="Hertz-Fowler C."/>
        </authorList>
    </citation>
    <scope>NUCLEOTIDE SEQUENCE [LARGE SCALE GENOMIC DNA]</scope>
    <source>
        <strain evidence="3">MHOM/CI/86/DAL972</strain>
    </source>
</reference>
<dbReference type="RefSeq" id="XP_011771358.1">
    <property type="nucleotide sequence ID" value="XM_011773056.1"/>
</dbReference>
<evidence type="ECO:0000313" key="3">
    <source>
        <dbReference type="Proteomes" id="UP000002316"/>
    </source>
</evidence>
<dbReference type="EMBL" id="FN554964">
    <property type="protein sequence ID" value="CBH08917.1"/>
    <property type="molecule type" value="Genomic_DNA"/>
</dbReference>